<sequence length="513" mass="56244">MIPPDCTGLFADDDGVYCLLTQRKEEAGKKYALGQLVRYEYSGSTLTKKNTAGLHSKAGTSALSLAFEGGSFSNPIGFIGYDEDNIYIADDGVNIEYLNENWRINGNKNRIAAFNRGNDSLSFSDSGATWFTEHAVYKKPNTKILLWEKRSPAMALSPMNYWTSETGTDIRPSNLLFEDSTTPTIEPTDVFCYDQDGNLYILWKDNSNYNVRRFALKEDGTYDKDTAETSDQNLDLTVPFSPNADCVIAVDISDGKKYLYYVDTASTPASVKRFEWNMLFGAGSKDTGYSISIPADEKVTALAANKDGLFVGTMSIAPAGYTLSVKKYDKQNGAGKGTIDVGAFQPTSTEPGSPYPPYTKIMSAINALQVFDGVLYAATSKEEYGMKHNGSFYKADTFKNSGKLYKIGSTKDGFSGSAVELAKKDPVGTAGNEVGYGFYRFIAVKYDEAERIRLIIASDGAWGKEGLASYPDQPYCKNADKVLEYDLKGSLQGEQNSGGSFSKVLQESGFEWN</sequence>
<dbReference type="AlphaFoldDB" id="A0A0E2E6J9"/>
<protein>
    <submittedName>
        <fullName evidence="1">Uncharacterized protein</fullName>
    </submittedName>
</protein>
<dbReference type="PATRIC" id="fig|999432.5.peg.842"/>
<gene>
    <name evidence="1" type="ORF">HMPREF9726_00810</name>
</gene>
<organism evidence="1">
    <name type="scientific">Treponema denticola H-22</name>
    <dbReference type="NCBI Taxonomy" id="999432"/>
    <lineage>
        <taxon>Bacteria</taxon>
        <taxon>Pseudomonadati</taxon>
        <taxon>Spirochaetota</taxon>
        <taxon>Spirochaetia</taxon>
        <taxon>Spirochaetales</taxon>
        <taxon>Treponemataceae</taxon>
        <taxon>Treponema</taxon>
    </lineage>
</organism>
<comment type="caution">
    <text evidence="1">The sequence shown here is derived from an EMBL/GenBank/DDBJ whole genome shotgun (WGS) entry which is preliminary data.</text>
</comment>
<proteinExistence type="predicted"/>
<reference evidence="1" key="1">
    <citation type="submission" date="2012-01" db="EMBL/GenBank/DDBJ databases">
        <title>The Genome Sequence of Treponema denticola H-22.</title>
        <authorList>
            <consortium name="The Broad Institute Genome Sequencing Platform"/>
            <person name="Earl A."/>
            <person name="Ward D."/>
            <person name="Feldgarden M."/>
            <person name="Gevers D."/>
            <person name="Blanton J.M."/>
            <person name="Fenno C.J."/>
            <person name="Baranova O.V."/>
            <person name="Mathney J."/>
            <person name="Dewhirst F.E."/>
            <person name="Izard J."/>
            <person name="Young S.K."/>
            <person name="Zeng Q."/>
            <person name="Gargeya S."/>
            <person name="Fitzgerald M."/>
            <person name="Haas B."/>
            <person name="Abouelleil A."/>
            <person name="Alvarado L."/>
            <person name="Arachchi H.M."/>
            <person name="Berlin A."/>
            <person name="Chapman S.B."/>
            <person name="Gearin G."/>
            <person name="Goldberg J."/>
            <person name="Griggs A."/>
            <person name="Gujja S."/>
            <person name="Hansen M."/>
            <person name="Heiman D."/>
            <person name="Howarth C."/>
            <person name="Larimer J."/>
            <person name="Lui A."/>
            <person name="MacDonald P.J.P."/>
            <person name="McCowen C."/>
            <person name="Montmayeur A."/>
            <person name="Murphy C."/>
            <person name="Neiman D."/>
            <person name="Pearson M."/>
            <person name="Priest M."/>
            <person name="Roberts A."/>
            <person name="Saif S."/>
            <person name="Shea T."/>
            <person name="Sisk P."/>
            <person name="Stolte C."/>
            <person name="Sykes S."/>
            <person name="Wortman J."/>
            <person name="Nusbaum C."/>
            <person name="Birren B."/>
        </authorList>
    </citation>
    <scope>NUCLEOTIDE SEQUENCE [LARGE SCALE GENOMIC DNA]</scope>
    <source>
        <strain evidence="1">H-22</strain>
    </source>
</reference>
<dbReference type="EMBL" id="AGDV01000006">
    <property type="protein sequence ID" value="EMB35044.1"/>
    <property type="molecule type" value="Genomic_DNA"/>
</dbReference>
<accession>A0A0E2E6J9</accession>
<dbReference type="Proteomes" id="UP000011705">
    <property type="component" value="Chromosome"/>
</dbReference>
<dbReference type="HOGENOM" id="CLU_530943_0_0_12"/>
<evidence type="ECO:0000313" key="1">
    <source>
        <dbReference type="EMBL" id="EMB35044.1"/>
    </source>
</evidence>
<name>A0A0E2E6J9_TREDN</name>